<keyword evidence="1 2" id="KW-0732">Signal</keyword>
<evidence type="ECO:0000313" key="5">
    <source>
        <dbReference type="Proteomes" id="UP000216339"/>
    </source>
</evidence>
<dbReference type="InterPro" id="IPR027039">
    <property type="entry name" value="Crtac1"/>
</dbReference>
<dbReference type="InterPro" id="IPR028994">
    <property type="entry name" value="Integrin_alpha_N"/>
</dbReference>
<dbReference type="SUPFAM" id="SSF69318">
    <property type="entry name" value="Integrin alpha N-terminal domain"/>
    <property type="match status" value="1"/>
</dbReference>
<evidence type="ECO:0000313" key="4">
    <source>
        <dbReference type="EMBL" id="PAP78021.1"/>
    </source>
</evidence>
<feature type="domain" description="ASPIC/UnbV" evidence="3">
    <location>
        <begin position="442"/>
        <end position="507"/>
    </location>
</feature>
<dbReference type="Pfam" id="PF13517">
    <property type="entry name" value="FG-GAP_3"/>
    <property type="match status" value="3"/>
</dbReference>
<protein>
    <recommendedName>
        <fullName evidence="3">ASPIC/UnbV domain-containing protein</fullName>
    </recommendedName>
</protein>
<feature type="signal peptide" evidence="2">
    <location>
        <begin position="1"/>
        <end position="18"/>
    </location>
</feature>
<evidence type="ECO:0000256" key="1">
    <source>
        <dbReference type="ARBA" id="ARBA00022729"/>
    </source>
</evidence>
<evidence type="ECO:0000256" key="2">
    <source>
        <dbReference type="SAM" id="SignalP"/>
    </source>
</evidence>
<dbReference type="InterPro" id="IPR011519">
    <property type="entry name" value="UnbV_ASPIC"/>
</dbReference>
<dbReference type="PANTHER" id="PTHR16026:SF0">
    <property type="entry name" value="CARTILAGE ACIDIC PROTEIN 1"/>
    <property type="match status" value="1"/>
</dbReference>
<accession>A0A271J3C1</accession>
<sequence length="610" mass="65109">MRFLLAGLSLVLAAPAAAQGFVERTFDAGLGALSNTNGVAIADYDRDGDLDLYLVARRAYDPANVLTWSRLYENDGTGTFEDVTLSAGIDVELGATPGADTRNFGYQYVAAWGDYDNDGWPDLFLGHLGPDQLFHNNGDGTFSDVTAEAGVSGAEAGGGYVSASGLWFDYDQDGDLDLYVGSWWDYGPDRDLSNRLYSNDGDGTFTDVSEASGLADPDATWMALPFDANADGLTDLYLSTDIDTTTGVGINRLYVNEGDRTFREATAEFGLEDENYGMGLALADPDRNGLLDLYLTNVATPTREQRNPLWLQTAPGQFEDVAEAVGVDIADWGWGTEFFDMENDGDEDLLVVTGLFDPDYTNHMFRNDLESGSFSFTRVSAAVGLDADQAARGVAVFDADGDGDQDVVVSNVFRAPYLYENTLPQGEWLDVELEGTASNGDGLGATVTAWVDGVPHTRLHHGAQYLAQNLTPVHLGLGTAATVDSLVVAWPSGQTDRLLGLATGQRIRVKEGEGRIGATAADGGPTVPTFRVAAGPNPAGDRVRIRVSSDALGPVQLEVFDVLGRRVHVAEADGVGARAFAWTPRAAGAYVYRVTCGAETMTGRLTVVGR</sequence>
<dbReference type="NCBIfam" id="TIGR04183">
    <property type="entry name" value="Por_Secre_tail"/>
    <property type="match status" value="1"/>
</dbReference>
<dbReference type="EMBL" id="MQWD01000001">
    <property type="protein sequence ID" value="PAP78021.1"/>
    <property type="molecule type" value="Genomic_DNA"/>
</dbReference>
<dbReference type="Proteomes" id="UP000216339">
    <property type="component" value="Unassembled WGS sequence"/>
</dbReference>
<dbReference type="Pfam" id="PF07593">
    <property type="entry name" value="UnbV_ASPIC"/>
    <property type="match status" value="1"/>
</dbReference>
<proteinExistence type="predicted"/>
<dbReference type="Gene3D" id="2.130.10.130">
    <property type="entry name" value="Integrin alpha, N-terminal"/>
    <property type="match status" value="1"/>
</dbReference>
<name>A0A271J3C1_9BACT</name>
<evidence type="ECO:0000259" key="3">
    <source>
        <dbReference type="Pfam" id="PF07593"/>
    </source>
</evidence>
<dbReference type="RefSeq" id="WP_179299720.1">
    <property type="nucleotide sequence ID" value="NZ_MQWD01000001.1"/>
</dbReference>
<dbReference type="InterPro" id="IPR013517">
    <property type="entry name" value="FG-GAP"/>
</dbReference>
<gene>
    <name evidence="4" type="ORF">BSZ37_17025</name>
</gene>
<dbReference type="PANTHER" id="PTHR16026">
    <property type="entry name" value="CARTILAGE ACIDIC PROTEIN 1"/>
    <property type="match status" value="1"/>
</dbReference>
<keyword evidence="5" id="KW-1185">Reference proteome</keyword>
<organism evidence="4 5">
    <name type="scientific">Rubrivirga marina</name>
    <dbReference type="NCBI Taxonomy" id="1196024"/>
    <lineage>
        <taxon>Bacteria</taxon>
        <taxon>Pseudomonadati</taxon>
        <taxon>Rhodothermota</taxon>
        <taxon>Rhodothermia</taxon>
        <taxon>Rhodothermales</taxon>
        <taxon>Rubricoccaceae</taxon>
        <taxon>Rubrivirga</taxon>
    </lineage>
</organism>
<reference evidence="4 5" key="1">
    <citation type="submission" date="2016-11" db="EMBL/GenBank/DDBJ databases">
        <title>Study of marine rhodopsin-containing bacteria.</title>
        <authorList>
            <person name="Yoshizawa S."/>
            <person name="Kumagai Y."/>
            <person name="Kogure K."/>
        </authorList>
    </citation>
    <scope>NUCLEOTIDE SEQUENCE [LARGE SCALE GENOMIC DNA]</scope>
    <source>
        <strain evidence="4 5">SAORIC-28</strain>
    </source>
</reference>
<dbReference type="InterPro" id="IPR026444">
    <property type="entry name" value="Secre_tail"/>
</dbReference>
<dbReference type="AlphaFoldDB" id="A0A271J3C1"/>
<comment type="caution">
    <text evidence="4">The sequence shown here is derived from an EMBL/GenBank/DDBJ whole genome shotgun (WGS) entry which is preliminary data.</text>
</comment>
<feature type="chain" id="PRO_5012018160" description="ASPIC/UnbV domain-containing protein" evidence="2">
    <location>
        <begin position="19"/>
        <end position="610"/>
    </location>
</feature>